<feature type="transmembrane region" description="Helical" evidence="7">
    <location>
        <begin position="95"/>
        <end position="120"/>
    </location>
</feature>
<dbReference type="Pfam" id="PF00528">
    <property type="entry name" value="BPD_transp_1"/>
    <property type="match status" value="1"/>
</dbReference>
<evidence type="ECO:0000313" key="11">
    <source>
        <dbReference type="Proteomes" id="UP000321571"/>
    </source>
</evidence>
<evidence type="ECO:0000259" key="9">
    <source>
        <dbReference type="PROSITE" id="PS50928"/>
    </source>
</evidence>
<organism evidence="10 11">
    <name type="scientific">Aeromicrobium terrae</name>
    <dbReference type="NCBI Taxonomy" id="2498846"/>
    <lineage>
        <taxon>Bacteria</taxon>
        <taxon>Bacillati</taxon>
        <taxon>Actinomycetota</taxon>
        <taxon>Actinomycetes</taxon>
        <taxon>Propionibacteriales</taxon>
        <taxon>Nocardioidaceae</taxon>
        <taxon>Aeromicrobium</taxon>
    </lineage>
</organism>
<accession>A0A5C8NKH2</accession>
<feature type="region of interest" description="Disordered" evidence="8">
    <location>
        <begin position="1"/>
        <end position="26"/>
    </location>
</feature>
<dbReference type="GO" id="GO:0055085">
    <property type="term" value="P:transmembrane transport"/>
    <property type="evidence" value="ECO:0007669"/>
    <property type="project" value="InterPro"/>
</dbReference>
<name>A0A5C8NKH2_9ACTN</name>
<reference evidence="10 11" key="1">
    <citation type="submission" date="2019-06" db="EMBL/GenBank/DDBJ databases">
        <title>Aeromicrobium sp. nov., isolated from a maize field.</title>
        <authorList>
            <person name="Lin S.-Y."/>
            <person name="Tsai C.-F."/>
            <person name="Young C.-C."/>
        </authorList>
    </citation>
    <scope>NUCLEOTIDE SEQUENCE [LARGE SCALE GENOMIC DNA]</scope>
    <source>
        <strain evidence="10 11">CC-CFT486</strain>
    </source>
</reference>
<comment type="subcellular location">
    <subcellularLocation>
        <location evidence="1 7">Cell membrane</location>
        <topology evidence="1 7">Multi-pass membrane protein</topology>
    </subcellularLocation>
</comment>
<proteinExistence type="inferred from homology"/>
<dbReference type="Gene3D" id="1.10.3720.10">
    <property type="entry name" value="MetI-like"/>
    <property type="match status" value="1"/>
</dbReference>
<evidence type="ECO:0000256" key="2">
    <source>
        <dbReference type="ARBA" id="ARBA00022448"/>
    </source>
</evidence>
<evidence type="ECO:0000256" key="1">
    <source>
        <dbReference type="ARBA" id="ARBA00004651"/>
    </source>
</evidence>
<evidence type="ECO:0000256" key="6">
    <source>
        <dbReference type="ARBA" id="ARBA00023136"/>
    </source>
</evidence>
<keyword evidence="2 7" id="KW-0813">Transport</keyword>
<dbReference type="InterPro" id="IPR035906">
    <property type="entry name" value="MetI-like_sf"/>
</dbReference>
<feature type="transmembrane region" description="Helical" evidence="7">
    <location>
        <begin position="288"/>
        <end position="309"/>
    </location>
</feature>
<feature type="domain" description="ABC transmembrane type-1" evidence="9">
    <location>
        <begin position="95"/>
        <end position="308"/>
    </location>
</feature>
<dbReference type="PANTHER" id="PTHR43005">
    <property type="entry name" value="BLR7065 PROTEIN"/>
    <property type="match status" value="1"/>
</dbReference>
<keyword evidence="4 7" id="KW-0812">Transmembrane</keyword>
<keyword evidence="6 7" id="KW-0472">Membrane</keyword>
<dbReference type="InterPro" id="IPR000515">
    <property type="entry name" value="MetI-like"/>
</dbReference>
<dbReference type="AlphaFoldDB" id="A0A5C8NKH2"/>
<evidence type="ECO:0000256" key="8">
    <source>
        <dbReference type="SAM" id="MobiDB-lite"/>
    </source>
</evidence>
<evidence type="ECO:0000256" key="4">
    <source>
        <dbReference type="ARBA" id="ARBA00022692"/>
    </source>
</evidence>
<evidence type="ECO:0000256" key="3">
    <source>
        <dbReference type="ARBA" id="ARBA00022475"/>
    </source>
</evidence>
<dbReference type="PROSITE" id="PS50928">
    <property type="entry name" value="ABC_TM1"/>
    <property type="match status" value="1"/>
</dbReference>
<keyword evidence="5 7" id="KW-1133">Transmembrane helix</keyword>
<dbReference type="GO" id="GO:0005886">
    <property type="term" value="C:plasma membrane"/>
    <property type="evidence" value="ECO:0007669"/>
    <property type="project" value="UniProtKB-SubCell"/>
</dbReference>
<dbReference type="Proteomes" id="UP000321571">
    <property type="component" value="Unassembled WGS sequence"/>
</dbReference>
<feature type="transmembrane region" description="Helical" evidence="7">
    <location>
        <begin position="132"/>
        <end position="153"/>
    </location>
</feature>
<dbReference type="PANTHER" id="PTHR43005:SF1">
    <property type="entry name" value="SPERMIDINE_PUTRESCINE TRANSPORT SYSTEM PERMEASE PROTEIN"/>
    <property type="match status" value="1"/>
</dbReference>
<keyword evidence="11" id="KW-1185">Reference proteome</keyword>
<evidence type="ECO:0000256" key="7">
    <source>
        <dbReference type="RuleBase" id="RU363032"/>
    </source>
</evidence>
<feature type="transmembrane region" description="Helical" evidence="7">
    <location>
        <begin position="32"/>
        <end position="56"/>
    </location>
</feature>
<gene>
    <name evidence="10" type="ORF">FHP06_08020</name>
</gene>
<sequence>MTEAQLAERPHRRLPSPVRPGGRPGVPRRRRWLAPIVTQGPSLLVLGLVVLFPLAYSIKLSFQSYSPIIPNHTGQWVGMDNYQRILHDGDFHHSLIVTAIFVVVAVSLETVLGVVVGIAIDRLRRMRRFATSALLLPMILTPLVVGLMFNFALNAQFGYLTWVFNTLHVAGGDGVLNGSVGALVALIFIDVWEWFPFVALMVVAGLQTIPKEPLEAASIDGASTRQVYWHITLPLLRPILGIAILFRATEAIREFDKVFVLTGGGPGSATAVNDLYQYRVSFLNWDLSYGAALGLVTFAAVLALSFLMYRSLRRKETAR</sequence>
<comment type="caution">
    <text evidence="10">The sequence shown here is derived from an EMBL/GenBank/DDBJ whole genome shotgun (WGS) entry which is preliminary data.</text>
</comment>
<dbReference type="CDD" id="cd06261">
    <property type="entry name" value="TM_PBP2"/>
    <property type="match status" value="1"/>
</dbReference>
<dbReference type="RefSeq" id="WP_147685579.1">
    <property type="nucleotide sequence ID" value="NZ_VDUX01000003.1"/>
</dbReference>
<evidence type="ECO:0000256" key="5">
    <source>
        <dbReference type="ARBA" id="ARBA00022989"/>
    </source>
</evidence>
<dbReference type="OrthoDB" id="9804439at2"/>
<evidence type="ECO:0000313" key="10">
    <source>
        <dbReference type="EMBL" id="TXL61365.1"/>
    </source>
</evidence>
<protein>
    <submittedName>
        <fullName evidence="10">Sugar ABC transporter permease</fullName>
    </submittedName>
</protein>
<feature type="transmembrane region" description="Helical" evidence="7">
    <location>
        <begin position="227"/>
        <end position="246"/>
    </location>
</feature>
<dbReference type="SUPFAM" id="SSF161098">
    <property type="entry name" value="MetI-like"/>
    <property type="match status" value="1"/>
</dbReference>
<keyword evidence="3" id="KW-1003">Cell membrane</keyword>
<feature type="transmembrane region" description="Helical" evidence="7">
    <location>
        <begin position="183"/>
        <end position="207"/>
    </location>
</feature>
<dbReference type="EMBL" id="VDUX01000003">
    <property type="protein sequence ID" value="TXL61365.1"/>
    <property type="molecule type" value="Genomic_DNA"/>
</dbReference>
<comment type="similarity">
    <text evidence="7">Belongs to the binding-protein-dependent transport system permease family.</text>
</comment>